<dbReference type="Proteomes" id="UP000662931">
    <property type="component" value="Chromosome 3"/>
</dbReference>
<dbReference type="Pfam" id="PF05236">
    <property type="entry name" value="TAF4"/>
    <property type="match status" value="1"/>
</dbReference>
<evidence type="ECO:0000256" key="3">
    <source>
        <dbReference type="ARBA" id="ARBA00017306"/>
    </source>
</evidence>
<dbReference type="GO" id="GO:0005669">
    <property type="term" value="C:transcription factor TFIID complex"/>
    <property type="evidence" value="ECO:0007669"/>
    <property type="project" value="InterPro"/>
</dbReference>
<dbReference type="KEGG" id="bnn:FOA43_003187"/>
<feature type="region of interest" description="Disordered" evidence="9">
    <location>
        <begin position="1"/>
        <end position="25"/>
    </location>
</feature>
<evidence type="ECO:0000259" key="10">
    <source>
        <dbReference type="Pfam" id="PF05236"/>
    </source>
</evidence>
<organism evidence="11 12">
    <name type="scientific">Eeniella nana</name>
    <name type="common">Yeast</name>
    <name type="synonym">Brettanomyces nanus</name>
    <dbReference type="NCBI Taxonomy" id="13502"/>
    <lineage>
        <taxon>Eukaryota</taxon>
        <taxon>Fungi</taxon>
        <taxon>Dikarya</taxon>
        <taxon>Ascomycota</taxon>
        <taxon>Saccharomycotina</taxon>
        <taxon>Pichiomycetes</taxon>
        <taxon>Pichiales</taxon>
        <taxon>Pichiaceae</taxon>
        <taxon>Brettanomyces</taxon>
    </lineage>
</organism>
<dbReference type="InterPro" id="IPR045144">
    <property type="entry name" value="TAF4"/>
</dbReference>
<dbReference type="AlphaFoldDB" id="A0A875S668"/>
<dbReference type="GeneID" id="62196588"/>
<dbReference type="RefSeq" id="XP_038779390.1">
    <property type="nucleotide sequence ID" value="XM_038923462.1"/>
</dbReference>
<name>A0A875S668_EENNA</name>
<keyword evidence="6" id="KW-0539">Nucleus</keyword>
<dbReference type="PANTHER" id="PTHR15138:SF14">
    <property type="entry name" value="TRANSCRIPTION INITIATION FACTOR TFIID SUBUNIT 4"/>
    <property type="match status" value="1"/>
</dbReference>
<comment type="similarity">
    <text evidence="2">Belongs to the TAF4 family.</text>
</comment>
<dbReference type="GO" id="GO:0006367">
    <property type="term" value="P:transcription initiation at RNA polymerase II promoter"/>
    <property type="evidence" value="ECO:0007669"/>
    <property type="project" value="TreeGrafter"/>
</dbReference>
<sequence length="316" mass="34903">MSKKSESTDELSGLATPRLATPTFMTPGDGMINEGNNNSSNGSNEYFTQHDIDKIIGSDGKPKTSFKIGASGATGTTKSNNLNNPEELADAVAAAGVNIRAEEEAMAGSIGLSVSRRLLHQNHFLKPQQLAWFMNKAMEEQGMTTMGFDLDLLNLMSSACESYMTSLVADSVVMSRHRRRGMKTRRKQSLTGSKSEISRALKEIAVKQKFREEKRVQRRIALGLEEEKKDEQAEEQTQTNITASLMMSGSMKKRYSWMQTPASGSKTLNSRGDNGIRYREAREESGIVMRDLLAAIENRRMGVSSAVLKGYAKLRD</sequence>
<feature type="domain" description="Transcription initiation factor TFIID component TAF4 C-terminal" evidence="10">
    <location>
        <begin position="88"/>
        <end position="311"/>
    </location>
</feature>
<keyword evidence="5" id="KW-0804">Transcription</keyword>
<protein>
    <recommendedName>
        <fullName evidence="3">Transcription initiation factor TFIID subunit 4</fullName>
    </recommendedName>
    <alternativeName>
        <fullName evidence="8">TBP-associated factor 4</fullName>
    </alternativeName>
</protein>
<gene>
    <name evidence="11" type="ORF">FOA43_003187</name>
</gene>
<dbReference type="PANTHER" id="PTHR15138">
    <property type="entry name" value="TRANSCRIPTION INITIATION FACTOR TFIID SUBUNIT 4"/>
    <property type="match status" value="1"/>
</dbReference>
<proteinExistence type="inferred from homology"/>
<evidence type="ECO:0000256" key="4">
    <source>
        <dbReference type="ARBA" id="ARBA00023015"/>
    </source>
</evidence>
<evidence type="ECO:0000256" key="9">
    <source>
        <dbReference type="SAM" id="MobiDB-lite"/>
    </source>
</evidence>
<keyword evidence="12" id="KW-1185">Reference proteome</keyword>
<reference evidence="11" key="1">
    <citation type="submission" date="2020-10" db="EMBL/GenBank/DDBJ databases">
        <authorList>
            <person name="Roach M.J.R."/>
        </authorList>
    </citation>
    <scope>NUCLEOTIDE SEQUENCE</scope>
    <source>
        <strain evidence="11">CBS 1945</strain>
    </source>
</reference>
<evidence type="ECO:0000256" key="1">
    <source>
        <dbReference type="ARBA" id="ARBA00004123"/>
    </source>
</evidence>
<dbReference type="GO" id="GO:0016251">
    <property type="term" value="F:RNA polymerase II general transcription initiation factor activity"/>
    <property type="evidence" value="ECO:0007669"/>
    <property type="project" value="TreeGrafter"/>
</dbReference>
<comment type="function">
    <text evidence="7">Functions as a component of the DNA-binding general transcription factor complex TFIID. Binding of TFIID to a promoter (with or without TATA element) is the initial step in pre-initiation complex (PIC) formation. TFIID plays a key role in the regulation of gene expression by RNA polymerase II through different activities such as transcription activator interaction, core promoter recognition and selectivity, TFIIA and TFIIB interaction, chromatin modification (histone acetylation by TAF1), facilitation of DNA opening and initiation of transcription.</text>
</comment>
<dbReference type="EMBL" id="CP064814">
    <property type="protein sequence ID" value="QPG75825.1"/>
    <property type="molecule type" value="Genomic_DNA"/>
</dbReference>
<evidence type="ECO:0000256" key="6">
    <source>
        <dbReference type="ARBA" id="ARBA00023242"/>
    </source>
</evidence>
<keyword evidence="4" id="KW-0805">Transcription regulation</keyword>
<comment type="subcellular location">
    <subcellularLocation>
        <location evidence="1">Nucleus</location>
    </subcellularLocation>
</comment>
<evidence type="ECO:0000313" key="12">
    <source>
        <dbReference type="Proteomes" id="UP000662931"/>
    </source>
</evidence>
<dbReference type="InterPro" id="IPR007900">
    <property type="entry name" value="TAF4_C"/>
</dbReference>
<evidence type="ECO:0000313" key="11">
    <source>
        <dbReference type="EMBL" id="QPG75825.1"/>
    </source>
</evidence>
<dbReference type="OrthoDB" id="21060at2759"/>
<evidence type="ECO:0000256" key="5">
    <source>
        <dbReference type="ARBA" id="ARBA00023163"/>
    </source>
</evidence>
<evidence type="ECO:0000256" key="8">
    <source>
        <dbReference type="ARBA" id="ARBA00031747"/>
    </source>
</evidence>
<evidence type="ECO:0000256" key="7">
    <source>
        <dbReference type="ARBA" id="ARBA00025346"/>
    </source>
</evidence>
<dbReference type="GO" id="GO:0003677">
    <property type="term" value="F:DNA binding"/>
    <property type="evidence" value="ECO:0007669"/>
    <property type="project" value="TreeGrafter"/>
</dbReference>
<accession>A0A875S668</accession>
<evidence type="ECO:0000256" key="2">
    <source>
        <dbReference type="ARBA" id="ARBA00006178"/>
    </source>
</evidence>